<evidence type="ECO:0000313" key="1">
    <source>
        <dbReference type="EMBL" id="KAF5190764.1"/>
    </source>
</evidence>
<reference evidence="1 2" key="1">
    <citation type="submission" date="2020-06" db="EMBL/GenBank/DDBJ databases">
        <title>Transcriptomic and genomic resources for Thalictrum thalictroides and T. hernandezii: Facilitating candidate gene discovery in an emerging model plant lineage.</title>
        <authorList>
            <person name="Arias T."/>
            <person name="Riano-Pachon D.M."/>
            <person name="Di Stilio V.S."/>
        </authorList>
    </citation>
    <scope>NUCLEOTIDE SEQUENCE [LARGE SCALE GENOMIC DNA]</scope>
    <source>
        <strain evidence="2">cv. WT478/WT964</strain>
        <tissue evidence="1">Leaves</tissue>
    </source>
</reference>
<organism evidence="1 2">
    <name type="scientific">Thalictrum thalictroides</name>
    <name type="common">Rue-anemone</name>
    <name type="synonym">Anemone thalictroides</name>
    <dbReference type="NCBI Taxonomy" id="46969"/>
    <lineage>
        <taxon>Eukaryota</taxon>
        <taxon>Viridiplantae</taxon>
        <taxon>Streptophyta</taxon>
        <taxon>Embryophyta</taxon>
        <taxon>Tracheophyta</taxon>
        <taxon>Spermatophyta</taxon>
        <taxon>Magnoliopsida</taxon>
        <taxon>Ranunculales</taxon>
        <taxon>Ranunculaceae</taxon>
        <taxon>Thalictroideae</taxon>
        <taxon>Thalictrum</taxon>
    </lineage>
</organism>
<comment type="caution">
    <text evidence="1">The sequence shown here is derived from an EMBL/GenBank/DDBJ whole genome shotgun (WGS) entry which is preliminary data.</text>
</comment>
<evidence type="ECO:0000313" key="2">
    <source>
        <dbReference type="Proteomes" id="UP000554482"/>
    </source>
</evidence>
<feature type="non-terminal residue" evidence="1">
    <location>
        <position position="98"/>
    </location>
</feature>
<accession>A0A7J6W060</accession>
<name>A0A7J6W060_THATH</name>
<sequence>MAIVTTLLSRSTIFKLSTRLSSSIHSLRLFSTLSASSEHGSDPVGSSLTPPHQVKKGFLIPWKDTGRYICRMDSVGLEYSSGKELLDDYVRALATAVG</sequence>
<dbReference type="EMBL" id="JABWDY010023658">
    <property type="protein sequence ID" value="KAF5190764.1"/>
    <property type="molecule type" value="Genomic_DNA"/>
</dbReference>
<protein>
    <submittedName>
        <fullName evidence="1">Uncharacterized protein</fullName>
    </submittedName>
</protein>
<gene>
    <name evidence="1" type="ORF">FRX31_019649</name>
</gene>
<keyword evidence="2" id="KW-1185">Reference proteome</keyword>
<proteinExistence type="predicted"/>
<dbReference type="AlphaFoldDB" id="A0A7J6W060"/>
<dbReference type="Proteomes" id="UP000554482">
    <property type="component" value="Unassembled WGS sequence"/>
</dbReference>